<protein>
    <recommendedName>
        <fullName evidence="12">DNA 3'-5' helicase</fullName>
        <ecNumber evidence="12">5.6.2.4</ecNumber>
    </recommendedName>
    <alternativeName>
        <fullName evidence="13">DNA 3'-5' helicase II</fullName>
    </alternativeName>
</protein>
<dbReference type="Pfam" id="PF00580">
    <property type="entry name" value="UvrD-helicase"/>
    <property type="match status" value="1"/>
</dbReference>
<dbReference type="InterPro" id="IPR014017">
    <property type="entry name" value="DNA_helicase_UvrD-like_C"/>
</dbReference>
<dbReference type="NCBIfam" id="TIGR02784">
    <property type="entry name" value="addA_alphas"/>
    <property type="match status" value="1"/>
</dbReference>
<dbReference type="GO" id="GO:0004527">
    <property type="term" value="F:exonuclease activity"/>
    <property type="evidence" value="ECO:0007669"/>
    <property type="project" value="UniProtKB-KW"/>
</dbReference>
<evidence type="ECO:0000256" key="14">
    <source>
        <dbReference type="ARBA" id="ARBA00048988"/>
    </source>
</evidence>
<keyword evidence="10" id="KW-0413">Isomerase</keyword>
<evidence type="ECO:0000259" key="17">
    <source>
        <dbReference type="PROSITE" id="PS51217"/>
    </source>
</evidence>
<dbReference type="PROSITE" id="PS51198">
    <property type="entry name" value="UVRD_HELICASE_ATP_BIND"/>
    <property type="match status" value="1"/>
</dbReference>
<dbReference type="InterPro" id="IPR011335">
    <property type="entry name" value="Restrct_endonuc-II-like"/>
</dbReference>
<dbReference type="InterPro" id="IPR011604">
    <property type="entry name" value="PDDEXK-like_dom_sf"/>
</dbReference>
<dbReference type="InterPro" id="IPR000212">
    <property type="entry name" value="DNA_helicase_UvrD/REP"/>
</dbReference>
<dbReference type="Gene3D" id="1.10.486.10">
    <property type="entry name" value="PCRA, domain 4"/>
    <property type="match status" value="1"/>
</dbReference>
<dbReference type="InterPro" id="IPR027417">
    <property type="entry name" value="P-loop_NTPase"/>
</dbReference>
<evidence type="ECO:0000256" key="1">
    <source>
        <dbReference type="ARBA" id="ARBA00022722"/>
    </source>
</evidence>
<comment type="catalytic activity">
    <reaction evidence="14">
        <text>ATP + H2O = ADP + phosphate + H(+)</text>
        <dbReference type="Rhea" id="RHEA:13065"/>
        <dbReference type="ChEBI" id="CHEBI:15377"/>
        <dbReference type="ChEBI" id="CHEBI:15378"/>
        <dbReference type="ChEBI" id="CHEBI:30616"/>
        <dbReference type="ChEBI" id="CHEBI:43474"/>
        <dbReference type="ChEBI" id="CHEBI:456216"/>
        <dbReference type="EC" id="5.6.2.4"/>
    </reaction>
</comment>
<dbReference type="OrthoDB" id="9810135at2"/>
<gene>
    <name evidence="18" type="primary">addA</name>
    <name evidence="18" type="ORF">DK869_03350</name>
</gene>
<sequence>MGIGNWGIMMQRQFSFSDPVEEANRQQRDASNPHYSVFVSASAGSGKTKLLVDRLLRLMMPWTDKKGKIHPGIQPQRIQCLTYSKSAAAEMAIRLQKKLSEWVGYTNQELDRALLDLQINPCDKMRKAARALFAEILDLPGGMRIETNHAFCQSILQRFPLEARIIPQFKVIEEGDNLLTFKRAFNEKIDEISDHDIQVLSPLINNNHFLELLQELQQNQQYLQPVLRLIQQRQFSAYLRSCLKLDFSNKQDYLARVCEIWPAEKDIRKCLELNRDIKNKKSRAAIESCIRWFDLSSDQRIVQWNIMQETLLKKNGQVKNFTVNKGENNAIAVLLNEQADYMYQIAETINRYDIYEYTGALLNVFSLIWQHYQDIKRAQGVLHYSDLINYTLDLLDNPGAAWVLFKLDGGLEHILLDEVQDNSAEQWRIADNILSEFFAGMGKDPVSYHSRTIFAVGDYKQSIYSFQGAKPQEFFNFREKISKKVKEAGELWADPQLRVSFRSSQIILDFVDQVFLPENGLTGVWDNLSMDQFRQHRSAKISAPGRVDIWPLAMMDDMEKEDLETLWKPLRKNQYHSTPDMILAECLADWIKGQIGRVPPYGGRPIRAGDILILIRKRSDFSRALIRALKMKNIPLVNLVKTQLLDQIAVQDLLVLCEVLLLPQDDLTLACVLKSPLGGLDEESLMELAGSRIKGQTLWNALFIRHLERKDWQEAWLMLSKLFVRVDYVTPYALLVEILGEHRGRERFLARLGEEALEAIDELLFQAMQYEDNHIPSLQGFLYWLKQSERTIKNEAEADLDMVRIMTVHGAKGLQGRLVILPDTVNPVSKQGGFQSDQVLVWKEDAEKNIKIPLYVPNKNCDIRESKEYRSFKLQLDTEESNRLLYVALTRASEWLLVCGWQKSKNKKTENTWYDYCEKAMKQLPDLQACFFQEIWEGTHHFIENKSNSLSYNMNCSPDDFGNQSSKSIILPKWLQQKGKAVALPDENVILPHYIPSRPDGIIFGEVPSKISPVKTRKKKDPFYRGRVIHALLQYLPNYPCEKRYDLAYQWFKRENVKLSGQELDKIVHQVIQLINNPELQKLFDSDSLVEQPVTGIVNDLVITGQIDRMRILSDKILLCDFKSGQKVPDTVEMVSKIYLRQMASYWILLKEIYPYHQIEPLLIWTDALKIMKLPIALLEKYLPAQI</sequence>
<evidence type="ECO:0000313" key="18">
    <source>
        <dbReference type="EMBL" id="PXZ02043.1"/>
    </source>
</evidence>
<dbReference type="Gene3D" id="3.40.50.300">
    <property type="entry name" value="P-loop containing nucleotide triphosphate hydrolases"/>
    <property type="match status" value="4"/>
</dbReference>
<evidence type="ECO:0000256" key="6">
    <source>
        <dbReference type="ARBA" id="ARBA00022839"/>
    </source>
</evidence>
<feature type="domain" description="UvrD-like helicase ATP-binding" evidence="16">
    <location>
        <begin position="20"/>
        <end position="504"/>
    </location>
</feature>
<evidence type="ECO:0000256" key="5">
    <source>
        <dbReference type="ARBA" id="ARBA00022806"/>
    </source>
</evidence>
<keyword evidence="6" id="KW-0269">Exonuclease</keyword>
<evidence type="ECO:0000256" key="9">
    <source>
        <dbReference type="ARBA" id="ARBA00023204"/>
    </source>
</evidence>
<dbReference type="GO" id="GO:0000725">
    <property type="term" value="P:recombinational repair"/>
    <property type="evidence" value="ECO:0007669"/>
    <property type="project" value="TreeGrafter"/>
</dbReference>
<comment type="caution">
    <text evidence="18">The sequence shown here is derived from an EMBL/GenBank/DDBJ whole genome shotgun (WGS) entry which is preliminary data.</text>
</comment>
<dbReference type="InterPro" id="IPR038726">
    <property type="entry name" value="PDDEXK_AddAB-type"/>
</dbReference>
<dbReference type="SUPFAM" id="SSF52980">
    <property type="entry name" value="Restriction endonuclease-like"/>
    <property type="match status" value="1"/>
</dbReference>
<dbReference type="InterPro" id="IPR014151">
    <property type="entry name" value="DNA_helicase_AddA"/>
</dbReference>
<reference evidence="18 19" key="1">
    <citation type="submission" date="2018-05" db="EMBL/GenBank/DDBJ databases">
        <title>Reference genomes for bee gut microbiota database.</title>
        <authorList>
            <person name="Ellegaard K.M."/>
        </authorList>
    </citation>
    <scope>NUCLEOTIDE SEQUENCE [LARGE SCALE GENOMIC DNA]</scope>
    <source>
        <strain evidence="18 19">ESL0284</strain>
    </source>
</reference>
<feature type="binding site" evidence="15">
    <location>
        <begin position="41"/>
        <end position="48"/>
    </location>
    <ligand>
        <name>ATP</name>
        <dbReference type="ChEBI" id="CHEBI:30616"/>
    </ligand>
</feature>
<dbReference type="Gene3D" id="3.90.320.10">
    <property type="match status" value="1"/>
</dbReference>
<dbReference type="SUPFAM" id="SSF52540">
    <property type="entry name" value="P-loop containing nucleoside triphosphate hydrolases"/>
    <property type="match status" value="1"/>
</dbReference>
<evidence type="ECO:0000256" key="15">
    <source>
        <dbReference type="PROSITE-ProRule" id="PRU00560"/>
    </source>
</evidence>
<keyword evidence="7 15" id="KW-0067">ATP-binding</keyword>
<evidence type="ECO:0000256" key="11">
    <source>
        <dbReference type="ARBA" id="ARBA00034617"/>
    </source>
</evidence>
<dbReference type="GO" id="GO:0005829">
    <property type="term" value="C:cytosol"/>
    <property type="evidence" value="ECO:0007669"/>
    <property type="project" value="TreeGrafter"/>
</dbReference>
<dbReference type="GO" id="GO:0043138">
    <property type="term" value="F:3'-5' DNA helicase activity"/>
    <property type="evidence" value="ECO:0007669"/>
    <property type="project" value="UniProtKB-EC"/>
</dbReference>
<accession>A0A318N301</accession>
<dbReference type="Proteomes" id="UP000247565">
    <property type="component" value="Unassembled WGS sequence"/>
</dbReference>
<dbReference type="EC" id="5.6.2.4" evidence="12"/>
<dbReference type="GO" id="GO:0033202">
    <property type="term" value="C:DNA helicase complex"/>
    <property type="evidence" value="ECO:0007669"/>
    <property type="project" value="TreeGrafter"/>
</dbReference>
<keyword evidence="4 15" id="KW-0378">Hydrolase</keyword>
<dbReference type="GO" id="GO:0005524">
    <property type="term" value="F:ATP binding"/>
    <property type="evidence" value="ECO:0007669"/>
    <property type="project" value="UniProtKB-UniRule"/>
</dbReference>
<keyword evidence="3" id="KW-0227">DNA damage</keyword>
<dbReference type="AlphaFoldDB" id="A0A318N301"/>
<keyword evidence="1" id="KW-0540">Nuclease</keyword>
<dbReference type="Pfam" id="PF13361">
    <property type="entry name" value="UvrD_C"/>
    <property type="match status" value="1"/>
</dbReference>
<evidence type="ECO:0000256" key="7">
    <source>
        <dbReference type="ARBA" id="ARBA00022840"/>
    </source>
</evidence>
<keyword evidence="2 15" id="KW-0547">Nucleotide-binding</keyword>
<comment type="catalytic activity">
    <reaction evidence="11">
        <text>Couples ATP hydrolysis with the unwinding of duplex DNA by translocating in the 3'-5' direction.</text>
        <dbReference type="EC" id="5.6.2.4"/>
    </reaction>
</comment>
<dbReference type="PROSITE" id="PS51217">
    <property type="entry name" value="UVRD_HELICASE_CTER"/>
    <property type="match status" value="1"/>
</dbReference>
<evidence type="ECO:0000256" key="3">
    <source>
        <dbReference type="ARBA" id="ARBA00022763"/>
    </source>
</evidence>
<dbReference type="PANTHER" id="PTHR11070">
    <property type="entry name" value="UVRD / RECB / PCRA DNA HELICASE FAMILY MEMBER"/>
    <property type="match status" value="1"/>
</dbReference>
<evidence type="ECO:0000256" key="4">
    <source>
        <dbReference type="ARBA" id="ARBA00022801"/>
    </source>
</evidence>
<dbReference type="RefSeq" id="WP_110438561.1">
    <property type="nucleotide sequence ID" value="NZ_CP046393.1"/>
</dbReference>
<evidence type="ECO:0000259" key="16">
    <source>
        <dbReference type="PROSITE" id="PS51198"/>
    </source>
</evidence>
<keyword evidence="19" id="KW-1185">Reference proteome</keyword>
<organism evidence="18 19">
    <name type="scientific">Commensalibacter melissae</name>
    <dbReference type="NCBI Taxonomy" id="2070537"/>
    <lineage>
        <taxon>Bacteria</taxon>
        <taxon>Pseudomonadati</taxon>
        <taxon>Pseudomonadota</taxon>
        <taxon>Alphaproteobacteria</taxon>
        <taxon>Acetobacterales</taxon>
        <taxon>Acetobacteraceae</taxon>
    </lineage>
</organism>
<keyword evidence="5 15" id="KW-0347">Helicase</keyword>
<proteinExistence type="predicted"/>
<keyword evidence="8" id="KW-0238">DNA-binding</keyword>
<evidence type="ECO:0000256" key="10">
    <source>
        <dbReference type="ARBA" id="ARBA00023235"/>
    </source>
</evidence>
<feature type="domain" description="UvrD-like helicase C-terminal" evidence="17">
    <location>
        <begin position="545"/>
        <end position="813"/>
    </location>
</feature>
<dbReference type="GO" id="GO:0003677">
    <property type="term" value="F:DNA binding"/>
    <property type="evidence" value="ECO:0007669"/>
    <property type="project" value="UniProtKB-KW"/>
</dbReference>
<dbReference type="InterPro" id="IPR014016">
    <property type="entry name" value="UvrD-like_ATP-bd"/>
</dbReference>
<dbReference type="Pfam" id="PF12705">
    <property type="entry name" value="PDDEXK_1"/>
    <property type="match status" value="1"/>
</dbReference>
<evidence type="ECO:0000256" key="13">
    <source>
        <dbReference type="ARBA" id="ARBA00034923"/>
    </source>
</evidence>
<dbReference type="PANTHER" id="PTHR11070:SF2">
    <property type="entry name" value="ATP-DEPENDENT DNA HELICASE SRS2"/>
    <property type="match status" value="1"/>
</dbReference>
<dbReference type="EMBL" id="QGLT01000001">
    <property type="protein sequence ID" value="PXZ02043.1"/>
    <property type="molecule type" value="Genomic_DNA"/>
</dbReference>
<keyword evidence="9" id="KW-0234">DNA repair</keyword>
<evidence type="ECO:0000256" key="12">
    <source>
        <dbReference type="ARBA" id="ARBA00034808"/>
    </source>
</evidence>
<evidence type="ECO:0000256" key="8">
    <source>
        <dbReference type="ARBA" id="ARBA00023125"/>
    </source>
</evidence>
<evidence type="ECO:0000313" key="19">
    <source>
        <dbReference type="Proteomes" id="UP000247565"/>
    </source>
</evidence>
<name>A0A318N301_9PROT</name>
<evidence type="ECO:0000256" key="2">
    <source>
        <dbReference type="ARBA" id="ARBA00022741"/>
    </source>
</evidence>